<gene>
    <name evidence="2" type="ORF">MAA8898_02372</name>
</gene>
<dbReference type="Proteomes" id="UP000207598">
    <property type="component" value="Unassembled WGS sequence"/>
</dbReference>
<keyword evidence="1" id="KW-0732">Signal</keyword>
<name>A0A238KGF3_9RHOB</name>
<dbReference type="RefSeq" id="WP_094021189.1">
    <property type="nucleotide sequence ID" value="NZ_FXYF01000005.1"/>
</dbReference>
<organism evidence="2 3">
    <name type="scientific">Maliponia aquimaris</name>
    <dbReference type="NCBI Taxonomy" id="1673631"/>
    <lineage>
        <taxon>Bacteria</taxon>
        <taxon>Pseudomonadati</taxon>
        <taxon>Pseudomonadota</taxon>
        <taxon>Alphaproteobacteria</taxon>
        <taxon>Rhodobacterales</taxon>
        <taxon>Paracoccaceae</taxon>
        <taxon>Maliponia</taxon>
    </lineage>
</organism>
<feature type="chain" id="PRO_5012489330" description="Alkaline proteinase inhibitor/ Outer membrane lipoprotein Omp19 domain-containing protein" evidence="1">
    <location>
        <begin position="24"/>
        <end position="141"/>
    </location>
</feature>
<proteinExistence type="predicted"/>
<sequence length="141" mass="14959">MIRRFFRLPALVALLLLPAGLQAQSLGEAPPPGGALQQAAWSGDWTGWGDQGSSQWSIDIVFLPTGDATIDYATIPCAGVLQLLKDDGKARMFRETILTDVPNCINDGLVTLTLLDDATLSFDWEGGGTRATGSLSRVGTP</sequence>
<evidence type="ECO:0008006" key="4">
    <source>
        <dbReference type="Google" id="ProtNLM"/>
    </source>
</evidence>
<protein>
    <recommendedName>
        <fullName evidence="4">Alkaline proteinase inhibitor/ Outer membrane lipoprotein Omp19 domain-containing protein</fullName>
    </recommendedName>
</protein>
<accession>A0A238KGF3</accession>
<keyword evidence="3" id="KW-1185">Reference proteome</keyword>
<evidence type="ECO:0000313" key="3">
    <source>
        <dbReference type="Proteomes" id="UP000207598"/>
    </source>
</evidence>
<feature type="signal peptide" evidence="1">
    <location>
        <begin position="1"/>
        <end position="23"/>
    </location>
</feature>
<dbReference type="EMBL" id="FXYF01000005">
    <property type="protein sequence ID" value="SMX41096.1"/>
    <property type="molecule type" value="Genomic_DNA"/>
</dbReference>
<dbReference type="AlphaFoldDB" id="A0A238KGF3"/>
<evidence type="ECO:0000313" key="2">
    <source>
        <dbReference type="EMBL" id="SMX41096.1"/>
    </source>
</evidence>
<evidence type="ECO:0000256" key="1">
    <source>
        <dbReference type="SAM" id="SignalP"/>
    </source>
</evidence>
<reference evidence="2 3" key="1">
    <citation type="submission" date="2017-05" db="EMBL/GenBank/DDBJ databases">
        <authorList>
            <person name="Song R."/>
            <person name="Chenine A.L."/>
            <person name="Ruprecht R.M."/>
        </authorList>
    </citation>
    <scope>NUCLEOTIDE SEQUENCE [LARGE SCALE GENOMIC DNA]</scope>
    <source>
        <strain evidence="2 3">CECT 8898</strain>
    </source>
</reference>